<evidence type="ECO:0000256" key="7">
    <source>
        <dbReference type="ARBA" id="ARBA00022840"/>
    </source>
</evidence>
<evidence type="ECO:0000256" key="2">
    <source>
        <dbReference type="ARBA" id="ARBA00012438"/>
    </source>
</evidence>
<keyword evidence="4" id="KW-0808">Transferase</keyword>
<dbReference type="RefSeq" id="WP_052002317.1">
    <property type="nucleotide sequence ID" value="NZ_BAUT01000049.1"/>
</dbReference>
<feature type="domain" description="Histidine kinase" evidence="9">
    <location>
        <begin position="367"/>
        <end position="571"/>
    </location>
</feature>
<dbReference type="Pfam" id="PF00512">
    <property type="entry name" value="HisKA"/>
    <property type="match status" value="1"/>
</dbReference>
<organism evidence="10 11">
    <name type="scientific">Halalkalibacter wakoensis JCM 9140</name>
    <dbReference type="NCBI Taxonomy" id="1236970"/>
    <lineage>
        <taxon>Bacteria</taxon>
        <taxon>Bacillati</taxon>
        <taxon>Bacillota</taxon>
        <taxon>Bacilli</taxon>
        <taxon>Bacillales</taxon>
        <taxon>Bacillaceae</taxon>
        <taxon>Halalkalibacter</taxon>
    </lineage>
</organism>
<protein>
    <recommendedName>
        <fullName evidence="2">histidine kinase</fullName>
        <ecNumber evidence="2">2.7.13.3</ecNumber>
    </recommendedName>
</protein>
<dbReference type="InterPro" id="IPR005467">
    <property type="entry name" value="His_kinase_dom"/>
</dbReference>
<evidence type="ECO:0000256" key="6">
    <source>
        <dbReference type="ARBA" id="ARBA00022777"/>
    </source>
</evidence>
<evidence type="ECO:0000259" key="9">
    <source>
        <dbReference type="PROSITE" id="PS50109"/>
    </source>
</evidence>
<evidence type="ECO:0000256" key="4">
    <source>
        <dbReference type="ARBA" id="ARBA00022679"/>
    </source>
</evidence>
<proteinExistence type="predicted"/>
<dbReference type="PANTHER" id="PTHR43065:SF10">
    <property type="entry name" value="PEROXIDE STRESS-ACTIVATED HISTIDINE KINASE MAK3"/>
    <property type="match status" value="1"/>
</dbReference>
<evidence type="ECO:0000256" key="1">
    <source>
        <dbReference type="ARBA" id="ARBA00000085"/>
    </source>
</evidence>
<dbReference type="InterPro" id="IPR036097">
    <property type="entry name" value="HisK_dim/P_sf"/>
</dbReference>
<dbReference type="AlphaFoldDB" id="W4Q614"/>
<dbReference type="SMART" id="SM00388">
    <property type="entry name" value="HisKA"/>
    <property type="match status" value="1"/>
</dbReference>
<keyword evidence="8" id="KW-0902">Two-component regulatory system</keyword>
<accession>W4Q614</accession>
<keyword evidence="11" id="KW-1185">Reference proteome</keyword>
<dbReference type="Proteomes" id="UP000018890">
    <property type="component" value="Unassembled WGS sequence"/>
</dbReference>
<dbReference type="Gene3D" id="1.10.287.130">
    <property type="match status" value="1"/>
</dbReference>
<comment type="catalytic activity">
    <reaction evidence="1">
        <text>ATP + protein L-histidine = ADP + protein N-phospho-L-histidine.</text>
        <dbReference type="EC" id="2.7.13.3"/>
    </reaction>
</comment>
<dbReference type="EMBL" id="BAUT01000049">
    <property type="protein sequence ID" value="GAE27412.1"/>
    <property type="molecule type" value="Genomic_DNA"/>
</dbReference>
<keyword evidence="5" id="KW-0547">Nucleotide-binding</keyword>
<dbReference type="OrthoDB" id="9815750at2"/>
<dbReference type="SUPFAM" id="SSF55874">
    <property type="entry name" value="ATPase domain of HSP90 chaperone/DNA topoisomerase II/histidine kinase"/>
    <property type="match status" value="1"/>
</dbReference>
<dbReference type="Pfam" id="PF14417">
    <property type="entry name" value="MEDS"/>
    <property type="match status" value="1"/>
</dbReference>
<dbReference type="InterPro" id="IPR003661">
    <property type="entry name" value="HisK_dim/P_dom"/>
</dbReference>
<dbReference type="GO" id="GO:0000155">
    <property type="term" value="F:phosphorelay sensor kinase activity"/>
    <property type="evidence" value="ECO:0007669"/>
    <property type="project" value="InterPro"/>
</dbReference>
<evidence type="ECO:0000256" key="5">
    <source>
        <dbReference type="ARBA" id="ARBA00022741"/>
    </source>
</evidence>
<sequence length="578" mass="66519">MNDMPAIQKLSKELSFHKDGAHVLYIFNEISKYVENAASFIYEGIVQNSVVFVIVHDDMKESIKECLVTMGLTKSQLHNVKYHSPNNLYILDGQFNDKWAVKQLKCIIKPYVDNHYKVWTWGDVPFPNEASPLETLLNYERSCDDYIFKNNILSVCTYYALSTPAYVQNELMKTHTHFMIDDQLSISPFYSKDHLKQPSVEEIDRIKKVEQLNHDLKTKNHDLLLENNLIKLKHEIIQLSEFKLRTIINELPIPVIIRKRCTIRFLNKVAKEQFAMSEQGVEEEGLKSFFEGYDHCLEQAPNNQVQQHQFVLNNEKKKYYVVKSIAILFEKEPAVLHSFVDITQEKENELLMIRSEKMNITGELAASIAHELRNPLTAIKGFFDMLKRTKEEKELYYTIIEDELSRIEQISSELLILAKPHSENRKKQNIIQLMNDVKLLLTSQANMKSIELVLHAENEEIFLHCEVTKIKQVFINLIKNAIEAMEEGGSIVLKVNAMTDYIQIQVIDEGCGIPEELLTKIGEPFYTTKDKGTGIGLMVCFQIIESHGGTIAVDSQTNVGTTFTITLPVHSEEIDLVS</sequence>
<dbReference type="InterPro" id="IPR003594">
    <property type="entry name" value="HATPase_dom"/>
</dbReference>
<dbReference type="InterPro" id="IPR036890">
    <property type="entry name" value="HATPase_C_sf"/>
</dbReference>
<keyword evidence="7" id="KW-0067">ATP-binding</keyword>
<evidence type="ECO:0000313" key="10">
    <source>
        <dbReference type="EMBL" id="GAE27412.1"/>
    </source>
</evidence>
<evidence type="ECO:0000256" key="8">
    <source>
        <dbReference type="ARBA" id="ARBA00023012"/>
    </source>
</evidence>
<dbReference type="EC" id="2.7.13.3" evidence="2"/>
<comment type="caution">
    <text evidence="10">The sequence shown here is derived from an EMBL/GenBank/DDBJ whole genome shotgun (WGS) entry which is preliminary data.</text>
</comment>
<dbReference type="PRINTS" id="PR00344">
    <property type="entry name" value="BCTRLSENSOR"/>
</dbReference>
<gene>
    <name evidence="10" type="ORF">JCM9140_3557</name>
</gene>
<dbReference type="PANTHER" id="PTHR43065">
    <property type="entry name" value="SENSOR HISTIDINE KINASE"/>
    <property type="match status" value="1"/>
</dbReference>
<dbReference type="CDD" id="cd00082">
    <property type="entry name" value="HisKA"/>
    <property type="match status" value="1"/>
</dbReference>
<dbReference type="InterPro" id="IPR025847">
    <property type="entry name" value="MEDS_domain"/>
</dbReference>
<dbReference type="Gene3D" id="3.30.565.10">
    <property type="entry name" value="Histidine kinase-like ATPase, C-terminal domain"/>
    <property type="match status" value="1"/>
</dbReference>
<dbReference type="SMART" id="SM00387">
    <property type="entry name" value="HATPase_c"/>
    <property type="match status" value="1"/>
</dbReference>
<evidence type="ECO:0000313" key="11">
    <source>
        <dbReference type="Proteomes" id="UP000018890"/>
    </source>
</evidence>
<evidence type="ECO:0000256" key="3">
    <source>
        <dbReference type="ARBA" id="ARBA00022553"/>
    </source>
</evidence>
<dbReference type="PROSITE" id="PS50109">
    <property type="entry name" value="HIS_KIN"/>
    <property type="match status" value="1"/>
</dbReference>
<dbReference type="STRING" id="1236970.JCM9140_3557"/>
<keyword evidence="6 10" id="KW-0418">Kinase</keyword>
<dbReference type="InterPro" id="IPR004358">
    <property type="entry name" value="Sig_transdc_His_kin-like_C"/>
</dbReference>
<reference evidence="10" key="1">
    <citation type="journal article" date="2014" name="Genome Announc.">
        <title>Draft Genome Sequences of Three Alkaliphilic Bacillus Strains, Bacillus wakoensis JCM 9140T, Bacillus akibai JCM 9157T, and Bacillus hemicellulosilyticus JCM 9152T.</title>
        <authorList>
            <person name="Yuki M."/>
            <person name="Oshima K."/>
            <person name="Suda W."/>
            <person name="Oshida Y."/>
            <person name="Kitamura K."/>
            <person name="Iida T."/>
            <person name="Hattori M."/>
            <person name="Ohkuma M."/>
        </authorList>
    </citation>
    <scope>NUCLEOTIDE SEQUENCE [LARGE SCALE GENOMIC DNA]</scope>
    <source>
        <strain evidence="10">JCM 9140</strain>
    </source>
</reference>
<dbReference type="Pfam" id="PF02518">
    <property type="entry name" value="HATPase_c"/>
    <property type="match status" value="1"/>
</dbReference>
<keyword evidence="3" id="KW-0597">Phosphoprotein</keyword>
<dbReference type="GO" id="GO:0005524">
    <property type="term" value="F:ATP binding"/>
    <property type="evidence" value="ECO:0007669"/>
    <property type="project" value="UniProtKB-KW"/>
</dbReference>
<name>W4Q614_9BACI</name>
<dbReference type="SUPFAM" id="SSF47384">
    <property type="entry name" value="Homodimeric domain of signal transducing histidine kinase"/>
    <property type="match status" value="1"/>
</dbReference>